<organism evidence="1 2">
    <name type="scientific">Peronospora effusa</name>
    <dbReference type="NCBI Taxonomy" id="542832"/>
    <lineage>
        <taxon>Eukaryota</taxon>
        <taxon>Sar</taxon>
        <taxon>Stramenopiles</taxon>
        <taxon>Oomycota</taxon>
        <taxon>Peronosporomycetes</taxon>
        <taxon>Peronosporales</taxon>
        <taxon>Peronosporaceae</taxon>
        <taxon>Peronospora</taxon>
    </lineage>
</organism>
<gene>
    <name evidence="1" type="ORF">DD237_007844</name>
</gene>
<reference evidence="1 2" key="1">
    <citation type="submission" date="2018-06" db="EMBL/GenBank/DDBJ databases">
        <title>Comparative genomics of downy mildews reveals potential adaptations to biotrophy.</title>
        <authorList>
            <person name="Fletcher K."/>
            <person name="Klosterman S.J."/>
            <person name="Derevnina L."/>
            <person name="Martin F."/>
            <person name="Koike S."/>
            <person name="Reyes Chin-Wo S."/>
            <person name="Mou B."/>
            <person name="Michelmore R."/>
        </authorList>
    </citation>
    <scope>NUCLEOTIDE SEQUENCE [LARGE SCALE GENOMIC DNA]</scope>
    <source>
        <strain evidence="1 2">R13</strain>
    </source>
</reference>
<sequence length="98" mass="11472">MIVISSDRNFTWTEICILRDSIYFTNRSDWATSRQVEATYILTKTLSSILRWHLGLDEVQHLAQGGQLSPSRLRGTLKYPSLRGPYQRERSHFFIIKV</sequence>
<proteinExistence type="predicted"/>
<evidence type="ECO:0000313" key="1">
    <source>
        <dbReference type="EMBL" id="RQM12642.1"/>
    </source>
</evidence>
<dbReference type="EMBL" id="QKXF01000318">
    <property type="protein sequence ID" value="RQM12642.1"/>
    <property type="molecule type" value="Genomic_DNA"/>
</dbReference>
<name>A0A3R7W6D9_9STRA</name>
<evidence type="ECO:0000313" key="2">
    <source>
        <dbReference type="Proteomes" id="UP000286097"/>
    </source>
</evidence>
<comment type="caution">
    <text evidence="1">The sequence shown here is derived from an EMBL/GenBank/DDBJ whole genome shotgun (WGS) entry which is preliminary data.</text>
</comment>
<dbReference type="VEuPathDB" id="FungiDB:DD237_007844"/>
<dbReference type="AlphaFoldDB" id="A0A3R7W6D9"/>
<accession>A0A3R7W6D9</accession>
<protein>
    <submittedName>
        <fullName evidence="1">Uncharacterized protein</fullName>
    </submittedName>
</protein>
<dbReference type="Proteomes" id="UP000286097">
    <property type="component" value="Unassembled WGS sequence"/>
</dbReference>